<evidence type="ECO:0000313" key="2">
    <source>
        <dbReference type="EMBL" id="QQZ51478.1"/>
    </source>
</evidence>
<protein>
    <submittedName>
        <fullName evidence="1">Uncharacterized protein</fullName>
    </submittedName>
</protein>
<dbReference type="RefSeq" id="WP_215339305.1">
    <property type="nucleotide sequence ID" value="NZ_JAGSGD010000001.1"/>
</dbReference>
<proteinExistence type="predicted"/>
<accession>A0A941D1H8</accession>
<sequence length="69" mass="7423">MPAYTFFPYLSGGTSLTFEAVELSDDHAAMSKGVQILAEHGSAAEVEIWRDDRLIHRERRVGGGGSATG</sequence>
<organism evidence="1 3">
    <name type="scientific">Phenylobacterium glaciei</name>
    <dbReference type="NCBI Taxonomy" id="2803784"/>
    <lineage>
        <taxon>Bacteria</taxon>
        <taxon>Pseudomonadati</taxon>
        <taxon>Pseudomonadota</taxon>
        <taxon>Alphaproteobacteria</taxon>
        <taxon>Caulobacterales</taxon>
        <taxon>Caulobacteraceae</taxon>
        <taxon>Phenylobacterium</taxon>
    </lineage>
</organism>
<reference evidence="2" key="1">
    <citation type="submission" date="2021-01" db="EMBL/GenBank/DDBJ databases">
        <title>Genome sequence of Phenylobacterium sp. 20VBR1 isolated from a valley glaceir, Ny-Alesund, Svalbard.</title>
        <authorList>
            <person name="Thomas F.A."/>
            <person name="Krishnan K.P."/>
            <person name="Sinha R.K."/>
        </authorList>
    </citation>
    <scope>NUCLEOTIDE SEQUENCE</scope>
    <source>
        <strain evidence="2">20VBR1</strain>
    </source>
</reference>
<dbReference type="Proteomes" id="UP000622580">
    <property type="component" value="Unassembled WGS sequence"/>
</dbReference>
<reference evidence="1" key="2">
    <citation type="submission" date="2021-04" db="EMBL/GenBank/DDBJ databases">
        <title>Draft genome assembly of strain Phenylobacterium sp. 20VBR1 using MiniION and Illumina platforms.</title>
        <authorList>
            <person name="Thomas F.A."/>
            <person name="Krishnan K.P."/>
            <person name="Sinha R.K."/>
        </authorList>
    </citation>
    <scope>NUCLEOTIDE SEQUENCE</scope>
    <source>
        <strain evidence="1">20VBR1</strain>
    </source>
</reference>
<dbReference type="EMBL" id="CP068570">
    <property type="protein sequence ID" value="QQZ51478.1"/>
    <property type="molecule type" value="Genomic_DNA"/>
</dbReference>
<dbReference type="AlphaFoldDB" id="A0A941D1H8"/>
<keyword evidence="3" id="KW-1185">Reference proteome</keyword>
<gene>
    <name evidence="1" type="ORF">JKL49_07020</name>
    <name evidence="2" type="ORF">JKL49_11025</name>
</gene>
<dbReference type="EMBL" id="JAGSGD010000001">
    <property type="protein sequence ID" value="MBR7619138.1"/>
    <property type="molecule type" value="Genomic_DNA"/>
</dbReference>
<evidence type="ECO:0000313" key="3">
    <source>
        <dbReference type="Proteomes" id="UP000622580"/>
    </source>
</evidence>
<evidence type="ECO:0000313" key="1">
    <source>
        <dbReference type="EMBL" id="MBR7619138.1"/>
    </source>
</evidence>
<name>A0A941D1H8_9CAUL</name>